<dbReference type="Proteomes" id="UP000243924">
    <property type="component" value="Chromosome I"/>
</dbReference>
<dbReference type="PANTHER" id="PTHR30055:SF234">
    <property type="entry name" value="HTH-TYPE TRANSCRIPTIONAL REGULATOR BETI"/>
    <property type="match status" value="1"/>
</dbReference>
<feature type="domain" description="HTH tetR-type" evidence="5">
    <location>
        <begin position="9"/>
        <end position="69"/>
    </location>
</feature>
<dbReference type="InterPro" id="IPR041490">
    <property type="entry name" value="KstR2_TetR_C"/>
</dbReference>
<feature type="DNA-binding region" description="H-T-H motif" evidence="4">
    <location>
        <begin position="250"/>
        <end position="269"/>
    </location>
</feature>
<feature type="domain" description="HTH tetR-type" evidence="5">
    <location>
        <begin position="227"/>
        <end position="287"/>
    </location>
</feature>
<dbReference type="InterPro" id="IPR036271">
    <property type="entry name" value="Tet_transcr_reg_TetR-rel_C_sf"/>
</dbReference>
<accession>A0A1H2E4H5</accession>
<evidence type="ECO:0000259" key="5">
    <source>
        <dbReference type="PROSITE" id="PS50977"/>
    </source>
</evidence>
<evidence type="ECO:0000256" key="2">
    <source>
        <dbReference type="ARBA" id="ARBA00023125"/>
    </source>
</evidence>
<dbReference type="Pfam" id="PF17932">
    <property type="entry name" value="TetR_C_24"/>
    <property type="match status" value="1"/>
</dbReference>
<dbReference type="STRING" id="1434072.SAMN05216210_0316"/>
<dbReference type="InterPro" id="IPR050109">
    <property type="entry name" value="HTH-type_TetR-like_transc_reg"/>
</dbReference>
<dbReference type="Gene3D" id="1.10.10.60">
    <property type="entry name" value="Homeodomain-like"/>
    <property type="match status" value="1"/>
</dbReference>
<dbReference type="SUPFAM" id="SSF46689">
    <property type="entry name" value="Homeodomain-like"/>
    <property type="match status" value="2"/>
</dbReference>
<keyword evidence="2 4" id="KW-0238">DNA-binding</keyword>
<feature type="DNA-binding region" description="H-T-H motif" evidence="4">
    <location>
        <begin position="32"/>
        <end position="51"/>
    </location>
</feature>
<keyword evidence="1" id="KW-0805">Transcription regulation</keyword>
<gene>
    <name evidence="6" type="ORF">SAMN05216210_0316</name>
</gene>
<dbReference type="Pfam" id="PF00440">
    <property type="entry name" value="TetR_N"/>
    <property type="match status" value="2"/>
</dbReference>
<dbReference type="PROSITE" id="PS50977">
    <property type="entry name" value="HTH_TETR_2"/>
    <property type="match status" value="2"/>
</dbReference>
<dbReference type="Gene3D" id="1.10.357.10">
    <property type="entry name" value="Tetracycline Repressor, domain 2"/>
    <property type="match status" value="2"/>
</dbReference>
<dbReference type="GO" id="GO:0000976">
    <property type="term" value="F:transcription cis-regulatory region binding"/>
    <property type="evidence" value="ECO:0007669"/>
    <property type="project" value="TreeGrafter"/>
</dbReference>
<dbReference type="PRINTS" id="PR00455">
    <property type="entry name" value="HTHTETR"/>
</dbReference>
<dbReference type="PANTHER" id="PTHR30055">
    <property type="entry name" value="HTH-TYPE TRANSCRIPTIONAL REGULATOR RUTR"/>
    <property type="match status" value="1"/>
</dbReference>
<evidence type="ECO:0000256" key="3">
    <source>
        <dbReference type="ARBA" id="ARBA00023163"/>
    </source>
</evidence>
<dbReference type="EMBL" id="LT629787">
    <property type="protein sequence ID" value="SDT89889.1"/>
    <property type="molecule type" value="Genomic_DNA"/>
</dbReference>
<dbReference type="InterPro" id="IPR001647">
    <property type="entry name" value="HTH_TetR"/>
</dbReference>
<protein>
    <submittedName>
        <fullName evidence="6">Transcriptional regulator, TetR family</fullName>
    </submittedName>
</protein>
<reference evidence="7" key="1">
    <citation type="submission" date="2016-10" db="EMBL/GenBank/DDBJ databases">
        <authorList>
            <person name="Varghese N."/>
            <person name="Submissions S."/>
        </authorList>
    </citation>
    <scope>NUCLEOTIDE SEQUENCE [LARGE SCALE GENOMIC DNA]</scope>
    <source>
        <strain evidence="7">CECT 8338</strain>
    </source>
</reference>
<dbReference type="GO" id="GO:0003700">
    <property type="term" value="F:DNA-binding transcription factor activity"/>
    <property type="evidence" value="ECO:0007669"/>
    <property type="project" value="TreeGrafter"/>
</dbReference>
<dbReference type="RefSeq" id="WP_172830081.1">
    <property type="nucleotide sequence ID" value="NZ_LT629787.1"/>
</dbReference>
<evidence type="ECO:0000256" key="4">
    <source>
        <dbReference type="PROSITE-ProRule" id="PRU00335"/>
    </source>
</evidence>
<proteinExistence type="predicted"/>
<evidence type="ECO:0000313" key="6">
    <source>
        <dbReference type="EMBL" id="SDT89889.1"/>
    </source>
</evidence>
<organism evidence="6 7">
    <name type="scientific">Halopseudomonas salegens</name>
    <dbReference type="NCBI Taxonomy" id="1434072"/>
    <lineage>
        <taxon>Bacteria</taxon>
        <taxon>Pseudomonadati</taxon>
        <taxon>Pseudomonadota</taxon>
        <taxon>Gammaproteobacteria</taxon>
        <taxon>Pseudomonadales</taxon>
        <taxon>Pseudomonadaceae</taxon>
        <taxon>Halopseudomonas</taxon>
    </lineage>
</organism>
<dbReference type="InterPro" id="IPR009057">
    <property type="entry name" value="Homeodomain-like_sf"/>
</dbReference>
<dbReference type="AlphaFoldDB" id="A0A1H2E4H5"/>
<name>A0A1H2E4H5_9GAMM</name>
<dbReference type="SUPFAM" id="SSF48498">
    <property type="entry name" value="Tetracyclin repressor-like, C-terminal domain"/>
    <property type="match status" value="1"/>
</dbReference>
<sequence length="409" mass="45277">MGQPEKKKDLKRREIIIVASRQMNEQGATAIRLSKLSQLVGLTRNALYYYFKDRVALIHACYLFACKNNAEDLNFALSVKGGAAERLGAYIDRTLLGPNAERAVLTDLDILPSAQRSELAEIIDQNVGLLESILEEGISSKQLRPFNVAIGAQVIQGLLSWAQLWYRWAALDQQALDCHYQIAADAIKQAVLEGVSTDREFSVSFQQQWVDLSPRPFKAFDPESLQKEKRYQLVGAASLLFNKKGIEATTFDDIADQLGATKGAVYHYFKDKKALVKACFLQAFEQYDSIADIAINSSGNPLEQLLASLHLNCQAQMTRSPPLTLQGSISNLSKSHVSRATSIAEKMSDVRATAIAAGLHSDIDENIITLSPGAFFWISSWVEGRTRESEMALADEVCRIVFTGIRSLP</sequence>
<keyword evidence="3" id="KW-0804">Transcription</keyword>
<evidence type="ECO:0000256" key="1">
    <source>
        <dbReference type="ARBA" id="ARBA00023015"/>
    </source>
</evidence>
<keyword evidence="7" id="KW-1185">Reference proteome</keyword>
<evidence type="ECO:0000313" key="7">
    <source>
        <dbReference type="Proteomes" id="UP000243924"/>
    </source>
</evidence>